<dbReference type="AlphaFoldDB" id="X0TW56"/>
<organism evidence="1">
    <name type="scientific">marine sediment metagenome</name>
    <dbReference type="NCBI Taxonomy" id="412755"/>
    <lineage>
        <taxon>unclassified sequences</taxon>
        <taxon>metagenomes</taxon>
        <taxon>ecological metagenomes</taxon>
    </lineage>
</organism>
<name>X0TW56_9ZZZZ</name>
<sequence>VSFNSITYDGDFRLLQNVMEEIPNFIIEAQVETAAGEYETYAASAVVVSELVAGDFIYFATAAPAWALYINVGATPNVTASTAIDDLDVWDGSAFTSVTNVEDDSNGCANTGYVSWDRSSPVPKTRAFNNNKNHMYWYRISFDKAMTAGVTLTLSALFYWDINEFGREGKVSTVWKDRGIFTFSRLDRDLYVSKKYKMNVLNGDDSAILSPGDGRYNKTTAMLPFYNELMVFQKEEGSLGGCITLFEGYSPETFGKLVLSTRLGSFSQQSVCIV</sequence>
<feature type="non-terminal residue" evidence="1">
    <location>
        <position position="274"/>
    </location>
</feature>
<accession>X0TW56</accession>
<dbReference type="EMBL" id="BARS01019572">
    <property type="protein sequence ID" value="GAF92377.1"/>
    <property type="molecule type" value="Genomic_DNA"/>
</dbReference>
<reference evidence="1" key="1">
    <citation type="journal article" date="2014" name="Front. Microbiol.">
        <title>High frequency of phylogenetically diverse reductive dehalogenase-homologous genes in deep subseafloor sedimentary metagenomes.</title>
        <authorList>
            <person name="Kawai M."/>
            <person name="Futagami T."/>
            <person name="Toyoda A."/>
            <person name="Takaki Y."/>
            <person name="Nishi S."/>
            <person name="Hori S."/>
            <person name="Arai W."/>
            <person name="Tsubouchi T."/>
            <person name="Morono Y."/>
            <person name="Uchiyama I."/>
            <person name="Ito T."/>
            <person name="Fujiyama A."/>
            <person name="Inagaki F."/>
            <person name="Takami H."/>
        </authorList>
    </citation>
    <scope>NUCLEOTIDE SEQUENCE</scope>
    <source>
        <strain evidence="1">Expedition CK06-06</strain>
    </source>
</reference>
<gene>
    <name evidence="1" type="ORF">S01H1_31692</name>
</gene>
<protein>
    <submittedName>
        <fullName evidence="1">Uncharacterized protein</fullName>
    </submittedName>
</protein>
<comment type="caution">
    <text evidence="1">The sequence shown here is derived from an EMBL/GenBank/DDBJ whole genome shotgun (WGS) entry which is preliminary data.</text>
</comment>
<evidence type="ECO:0000313" key="1">
    <source>
        <dbReference type="EMBL" id="GAF92377.1"/>
    </source>
</evidence>
<proteinExistence type="predicted"/>
<feature type="non-terminal residue" evidence="1">
    <location>
        <position position="1"/>
    </location>
</feature>